<dbReference type="Proteomes" id="UP000054477">
    <property type="component" value="Unassembled WGS sequence"/>
</dbReference>
<feature type="region of interest" description="Disordered" evidence="1">
    <location>
        <begin position="18"/>
        <end position="37"/>
    </location>
</feature>
<dbReference type="OrthoDB" id="3237105at2759"/>
<dbReference type="Pfam" id="PF18758">
    <property type="entry name" value="KDZ"/>
    <property type="match status" value="1"/>
</dbReference>
<feature type="compositionally biased region" description="Polar residues" evidence="1">
    <location>
        <begin position="27"/>
        <end position="36"/>
    </location>
</feature>
<evidence type="ECO:0000256" key="1">
    <source>
        <dbReference type="SAM" id="MobiDB-lite"/>
    </source>
</evidence>
<dbReference type="HOGENOM" id="CLU_004552_10_1_1"/>
<protein>
    <recommendedName>
        <fullName evidence="2">CxC1-like cysteine cluster associated with KDZ transposases domain-containing protein</fullName>
    </recommendedName>
</protein>
<dbReference type="PANTHER" id="PTHR33096:SF1">
    <property type="entry name" value="CXC1-LIKE CYSTEINE CLUSTER ASSOCIATED WITH KDZ TRANSPOSASES DOMAIN-CONTAINING PROTEIN"/>
    <property type="match status" value="1"/>
</dbReference>
<dbReference type="Pfam" id="PF18802">
    <property type="entry name" value="CxC1"/>
    <property type="match status" value="1"/>
</dbReference>
<accession>A0A0C9XDU0</accession>
<evidence type="ECO:0000313" key="4">
    <source>
        <dbReference type="Proteomes" id="UP000054477"/>
    </source>
</evidence>
<sequence>MSFRKSHYLGKAGLAIGSPSVKKKSSAHSWLSTDDASVSRRPYGLPGIQILPRQDLTTPLGSFLQMPLPTAADLHDDAAAAAVDTDDNGTDWDNGDSEDSEGDSPSEGLHPLVFPAEQGSPRKKKDKKITLWRNWALKLIPELLDPYLNLLRESENLKNIDRRLPHCSCNGIGHNMKVIAVFFEKLTSVEVCSCSASLQLLAMGLFPASPLRPTLAVDLNMLHFVNELFVRSPPNTTAWCDSLEAFLGSRSYKLESRDAIRRHFENALQWYGNLIAQKELLISGIINESRTGMEGHDDLSSEYKELDEESYGPPLTSSPAPSTDDTSDGSRDDQETTNATSDIHRPSLYLRQRCPLSFGGDKPHDANFLADVIVCIDACFTHKRRNPAKGGAKGPENLHPETVFVSEKKVAEMKAFVETTRPVKSKSKEKIKEGSDGHGVEDSYEPGMKVPVSALEGCLASFVAADERRTKASTQFFADTGLMAMLCRHDHVLWIVNMTTAGEQQYYALTLIKELFLNLPASMTVGILYDIGCQLERSCKIWGFLQEFMARIIFALAVFHAYGHQWPCQLIYHPRKCEGFGLSDGEGCERFWSSIKLLIPSMRVAGFYHRLFTIDTQVKHLEKKSFNVMGKWLQRKWLNCLEKKIETEEIIQELALEMPLLEKEWKEQVAAQTKPLARQSKNIVNNAVKEIMALYTARNAFAVELGGLDQKLIAGDYGDDMLVEDVLAARVAVVNKQKAIEDTIKTKKKKLGVRDQENLKNLMGNKFLQLKLNARALKQRLRDRLHNRKFELERLERAYRNTTSNETKLHSHVQKQVNRQQPTIARLAKKYNDMCYDMTKQIKEGKAPQKTIAPVPINRDTLFSLDVDDDIWQDIGLDEHESEVIPDWLGDEKVREGIKAMLTVKRCIEEIARIKRERSALQEWSREEWEAINVAIATCEDEDIKHQLLIRKVQHLSLCAQWREQVSLIPGAYPMLSGWGPNEVEMESALKELSQEQIDDEGSDDEQLNCTHDIEEEDNNNVIEETEVLAVSDAYRASDNGLSFGRWDLENLWEDVEDGEESVLEATGSRKRPRQK</sequence>
<dbReference type="InterPro" id="IPR041320">
    <property type="entry name" value="CxC1"/>
</dbReference>
<feature type="compositionally biased region" description="Low complexity" evidence="1">
    <location>
        <begin position="313"/>
        <end position="324"/>
    </location>
</feature>
<evidence type="ECO:0000313" key="3">
    <source>
        <dbReference type="EMBL" id="KIJ99778.1"/>
    </source>
</evidence>
<dbReference type="PANTHER" id="PTHR33096">
    <property type="entry name" value="CXC2 DOMAIN-CONTAINING PROTEIN"/>
    <property type="match status" value="1"/>
</dbReference>
<feature type="compositionally biased region" description="Acidic residues" evidence="1">
    <location>
        <begin position="84"/>
        <end position="104"/>
    </location>
</feature>
<evidence type="ECO:0000259" key="2">
    <source>
        <dbReference type="Pfam" id="PF18802"/>
    </source>
</evidence>
<organism evidence="3 4">
    <name type="scientific">Laccaria amethystina LaAM-08-1</name>
    <dbReference type="NCBI Taxonomy" id="1095629"/>
    <lineage>
        <taxon>Eukaryota</taxon>
        <taxon>Fungi</taxon>
        <taxon>Dikarya</taxon>
        <taxon>Basidiomycota</taxon>
        <taxon>Agaricomycotina</taxon>
        <taxon>Agaricomycetes</taxon>
        <taxon>Agaricomycetidae</taxon>
        <taxon>Agaricales</taxon>
        <taxon>Agaricineae</taxon>
        <taxon>Hydnangiaceae</taxon>
        <taxon>Laccaria</taxon>
    </lineage>
</organism>
<feature type="compositionally biased region" description="Basic and acidic residues" evidence="1">
    <location>
        <begin position="293"/>
        <end position="304"/>
    </location>
</feature>
<keyword evidence="4" id="KW-1185">Reference proteome</keyword>
<dbReference type="EMBL" id="KN838640">
    <property type="protein sequence ID" value="KIJ99778.1"/>
    <property type="molecule type" value="Genomic_DNA"/>
</dbReference>
<feature type="region of interest" description="Disordered" evidence="1">
    <location>
        <begin position="84"/>
        <end position="122"/>
    </location>
</feature>
<name>A0A0C9XDU0_9AGAR</name>
<dbReference type="STRING" id="1095629.A0A0C9XDU0"/>
<feature type="domain" description="CxC1-like cysteine cluster associated with KDZ transposases" evidence="2">
    <location>
        <begin position="166"/>
        <end position="251"/>
    </location>
</feature>
<reference evidence="3 4" key="1">
    <citation type="submission" date="2014-04" db="EMBL/GenBank/DDBJ databases">
        <authorList>
            <consortium name="DOE Joint Genome Institute"/>
            <person name="Kuo A."/>
            <person name="Kohler A."/>
            <person name="Nagy L.G."/>
            <person name="Floudas D."/>
            <person name="Copeland A."/>
            <person name="Barry K.W."/>
            <person name="Cichocki N."/>
            <person name="Veneault-Fourrey C."/>
            <person name="LaButti K."/>
            <person name="Lindquist E.A."/>
            <person name="Lipzen A."/>
            <person name="Lundell T."/>
            <person name="Morin E."/>
            <person name="Murat C."/>
            <person name="Sun H."/>
            <person name="Tunlid A."/>
            <person name="Henrissat B."/>
            <person name="Grigoriev I.V."/>
            <person name="Hibbett D.S."/>
            <person name="Martin F."/>
            <person name="Nordberg H.P."/>
            <person name="Cantor M.N."/>
            <person name="Hua S.X."/>
        </authorList>
    </citation>
    <scope>NUCLEOTIDE SEQUENCE [LARGE SCALE GENOMIC DNA]</scope>
    <source>
        <strain evidence="3 4">LaAM-08-1</strain>
    </source>
</reference>
<proteinExistence type="predicted"/>
<dbReference type="AlphaFoldDB" id="A0A0C9XDU0"/>
<dbReference type="InterPro" id="IPR040521">
    <property type="entry name" value="KDZ"/>
</dbReference>
<gene>
    <name evidence="3" type="ORF">K443DRAFT_101663</name>
</gene>
<feature type="region of interest" description="Disordered" evidence="1">
    <location>
        <begin position="293"/>
        <end position="344"/>
    </location>
</feature>
<reference evidence="4" key="2">
    <citation type="submission" date="2015-01" db="EMBL/GenBank/DDBJ databases">
        <title>Evolutionary Origins and Diversification of the Mycorrhizal Mutualists.</title>
        <authorList>
            <consortium name="DOE Joint Genome Institute"/>
            <consortium name="Mycorrhizal Genomics Consortium"/>
            <person name="Kohler A."/>
            <person name="Kuo A."/>
            <person name="Nagy L.G."/>
            <person name="Floudas D."/>
            <person name="Copeland A."/>
            <person name="Barry K.W."/>
            <person name="Cichocki N."/>
            <person name="Veneault-Fourrey C."/>
            <person name="LaButti K."/>
            <person name="Lindquist E.A."/>
            <person name="Lipzen A."/>
            <person name="Lundell T."/>
            <person name="Morin E."/>
            <person name="Murat C."/>
            <person name="Riley R."/>
            <person name="Ohm R."/>
            <person name="Sun H."/>
            <person name="Tunlid A."/>
            <person name="Henrissat B."/>
            <person name="Grigoriev I.V."/>
            <person name="Hibbett D.S."/>
            <person name="Martin F."/>
        </authorList>
    </citation>
    <scope>NUCLEOTIDE SEQUENCE [LARGE SCALE GENOMIC DNA]</scope>
    <source>
        <strain evidence="4">LaAM-08-1</strain>
    </source>
</reference>